<dbReference type="AlphaFoldDB" id="A0A0U1P3M2"/>
<evidence type="ECO:0000256" key="3">
    <source>
        <dbReference type="ARBA" id="ARBA00023315"/>
    </source>
</evidence>
<dbReference type="Pfam" id="PF12464">
    <property type="entry name" value="Mac"/>
    <property type="match status" value="1"/>
</dbReference>
<gene>
    <name evidence="5" type="ORF">BN000_04890</name>
</gene>
<dbReference type="CDD" id="cd03357">
    <property type="entry name" value="LbH_MAT_GAT"/>
    <property type="match status" value="1"/>
</dbReference>
<reference evidence="6" key="1">
    <citation type="submission" date="2015-05" db="EMBL/GenBank/DDBJ databases">
        <authorList>
            <person name="Urmite Genomes"/>
        </authorList>
    </citation>
    <scope>NUCLEOTIDE SEQUENCE [LARGE SCALE GENOMIC DNA]</scope>
    <source>
        <strain evidence="6">LF1</strain>
    </source>
</reference>
<dbReference type="FunFam" id="2.160.10.10:FF:000025">
    <property type="entry name" value="Hexapeptide-repeat containing-acetyltransferase"/>
    <property type="match status" value="1"/>
</dbReference>
<comment type="similarity">
    <text evidence="1">Belongs to the transferase hexapeptide repeat family.</text>
</comment>
<keyword evidence="2 5" id="KW-0808">Transferase</keyword>
<feature type="domain" description="Maltose/galactoside acetyltransferase" evidence="4">
    <location>
        <begin position="8"/>
        <end position="52"/>
    </location>
</feature>
<dbReference type="GO" id="GO:0016407">
    <property type="term" value="F:acetyltransferase activity"/>
    <property type="evidence" value="ECO:0007669"/>
    <property type="project" value="InterPro"/>
</dbReference>
<dbReference type="InterPro" id="IPR001451">
    <property type="entry name" value="Hexapep"/>
</dbReference>
<protein>
    <submittedName>
        <fullName evidence="5">Transferase</fullName>
    </submittedName>
</protein>
<dbReference type="Pfam" id="PF00132">
    <property type="entry name" value="Hexapep"/>
    <property type="match status" value="1"/>
</dbReference>
<dbReference type="Proteomes" id="UP000199087">
    <property type="component" value="Unassembled WGS sequence"/>
</dbReference>
<evidence type="ECO:0000259" key="4">
    <source>
        <dbReference type="Pfam" id="PF12464"/>
    </source>
</evidence>
<dbReference type="Pfam" id="PF14602">
    <property type="entry name" value="Hexapep_2"/>
    <property type="match status" value="1"/>
</dbReference>
<evidence type="ECO:0000256" key="2">
    <source>
        <dbReference type="ARBA" id="ARBA00022679"/>
    </source>
</evidence>
<dbReference type="InterPro" id="IPR051159">
    <property type="entry name" value="Hexapeptide_acetyltransf"/>
</dbReference>
<proteinExistence type="inferred from homology"/>
<evidence type="ECO:0000313" key="5">
    <source>
        <dbReference type="EMBL" id="CRK84840.1"/>
    </source>
</evidence>
<dbReference type="InterPro" id="IPR011004">
    <property type="entry name" value="Trimer_LpxA-like_sf"/>
</dbReference>
<evidence type="ECO:0000313" key="6">
    <source>
        <dbReference type="Proteomes" id="UP000199087"/>
    </source>
</evidence>
<dbReference type="STRING" id="1499688.BN000_04890"/>
<dbReference type="GO" id="GO:0008374">
    <property type="term" value="F:O-acyltransferase activity"/>
    <property type="evidence" value="ECO:0007669"/>
    <property type="project" value="TreeGrafter"/>
</dbReference>
<evidence type="ECO:0000256" key="1">
    <source>
        <dbReference type="ARBA" id="ARBA00007274"/>
    </source>
</evidence>
<dbReference type="SUPFAM" id="SSF51161">
    <property type="entry name" value="Trimeric LpxA-like enzymes"/>
    <property type="match status" value="1"/>
</dbReference>
<sequence>MEDKEKIYYEQGTDELRLKNIIAHKLVQEFNNCPIEDSERKDEIIREIFGSVVVNPSIEHNFHCDLGYNIHIGDNFYAGYNCTVLDMAEVRIGDNCMIGPNVGLYTAGHSIEPKDRNKSGYAIPITIGNDVWIGGSCVILPGITIGNNSIIAAGSVVTKDVPTNSIVAGNPAKILKSI</sequence>
<keyword evidence="6" id="KW-1185">Reference proteome</keyword>
<dbReference type="OrthoDB" id="9812571at2"/>
<dbReference type="Gene3D" id="2.160.10.10">
    <property type="entry name" value="Hexapeptide repeat proteins"/>
    <property type="match status" value="1"/>
</dbReference>
<accession>A0A0U1P3M2</accession>
<organism evidence="5 6">
    <name type="scientific">Neobacillus massiliamazoniensis</name>
    <dbReference type="NCBI Taxonomy" id="1499688"/>
    <lineage>
        <taxon>Bacteria</taxon>
        <taxon>Bacillati</taxon>
        <taxon>Bacillota</taxon>
        <taxon>Bacilli</taxon>
        <taxon>Bacillales</taxon>
        <taxon>Bacillaceae</taxon>
        <taxon>Neobacillus</taxon>
    </lineage>
</organism>
<dbReference type="PANTHER" id="PTHR23416">
    <property type="entry name" value="SIALIC ACID SYNTHASE-RELATED"/>
    <property type="match status" value="1"/>
</dbReference>
<keyword evidence="3" id="KW-0012">Acyltransferase</keyword>
<dbReference type="InterPro" id="IPR024688">
    <property type="entry name" value="Mac_dom"/>
</dbReference>
<dbReference type="RefSeq" id="WP_090639172.1">
    <property type="nucleotide sequence ID" value="NZ_CVRB01000005.1"/>
</dbReference>
<dbReference type="PANTHER" id="PTHR23416:SF23">
    <property type="entry name" value="ACETYLTRANSFERASE C18B11.09C-RELATED"/>
    <property type="match status" value="1"/>
</dbReference>
<dbReference type="EMBL" id="CVRB01000005">
    <property type="protein sequence ID" value="CRK84840.1"/>
    <property type="molecule type" value="Genomic_DNA"/>
</dbReference>
<name>A0A0U1P3M2_9BACI</name>